<dbReference type="GO" id="GO:0005829">
    <property type="term" value="C:cytosol"/>
    <property type="evidence" value="ECO:0007669"/>
    <property type="project" value="TreeGrafter"/>
</dbReference>
<dbReference type="OrthoDB" id="92161at2759"/>
<dbReference type="EMBL" id="JAPQKO010000008">
    <property type="protein sequence ID" value="KAJ5151699.1"/>
    <property type="molecule type" value="Genomic_DNA"/>
</dbReference>
<dbReference type="Proteomes" id="UP001146351">
    <property type="component" value="Unassembled WGS sequence"/>
</dbReference>
<dbReference type="Pfam" id="PF00117">
    <property type="entry name" value="GATase"/>
    <property type="match status" value="1"/>
</dbReference>
<keyword evidence="3" id="KW-1185">Reference proteome</keyword>
<dbReference type="InterPro" id="IPR044992">
    <property type="entry name" value="ChyE-like"/>
</dbReference>
<organism evidence="2 3">
    <name type="scientific">Penicillium capsulatum</name>
    <dbReference type="NCBI Taxonomy" id="69766"/>
    <lineage>
        <taxon>Eukaryota</taxon>
        <taxon>Fungi</taxon>
        <taxon>Dikarya</taxon>
        <taxon>Ascomycota</taxon>
        <taxon>Pezizomycotina</taxon>
        <taxon>Eurotiomycetes</taxon>
        <taxon>Eurotiomycetidae</taxon>
        <taxon>Eurotiales</taxon>
        <taxon>Aspergillaceae</taxon>
        <taxon>Penicillium</taxon>
    </lineage>
</organism>
<accession>A0A9W9HML0</accession>
<comment type="caution">
    <text evidence="2">The sequence shown here is derived from an EMBL/GenBank/DDBJ whole genome shotgun (WGS) entry which is preliminary data.</text>
</comment>
<gene>
    <name evidence="2" type="ORF">N7492_009994</name>
</gene>
<dbReference type="PROSITE" id="PS51273">
    <property type="entry name" value="GATASE_TYPE_1"/>
    <property type="match status" value="1"/>
</dbReference>
<dbReference type="AlphaFoldDB" id="A0A9W9HML0"/>
<reference evidence="2" key="2">
    <citation type="journal article" date="2023" name="IMA Fungus">
        <title>Comparative genomic study of the Penicillium genus elucidates a diverse pangenome and 15 lateral gene transfer events.</title>
        <authorList>
            <person name="Petersen C."/>
            <person name="Sorensen T."/>
            <person name="Nielsen M.R."/>
            <person name="Sondergaard T.E."/>
            <person name="Sorensen J.L."/>
            <person name="Fitzpatrick D.A."/>
            <person name="Frisvad J.C."/>
            <person name="Nielsen K.L."/>
        </authorList>
    </citation>
    <scope>NUCLEOTIDE SEQUENCE</scope>
    <source>
        <strain evidence="2">IBT 21917</strain>
    </source>
</reference>
<evidence type="ECO:0000313" key="2">
    <source>
        <dbReference type="EMBL" id="KAJ5151699.1"/>
    </source>
</evidence>
<dbReference type="GO" id="GO:0005634">
    <property type="term" value="C:nucleus"/>
    <property type="evidence" value="ECO:0007669"/>
    <property type="project" value="TreeGrafter"/>
</dbReference>
<dbReference type="PANTHER" id="PTHR42695">
    <property type="entry name" value="GLUTAMINE AMIDOTRANSFERASE YLR126C-RELATED"/>
    <property type="match status" value="1"/>
</dbReference>
<protein>
    <recommendedName>
        <fullName evidence="1">Glutamine amidotransferase domain-containing protein</fullName>
    </recommendedName>
</protein>
<dbReference type="Gene3D" id="3.40.50.880">
    <property type="match status" value="1"/>
</dbReference>
<dbReference type="PANTHER" id="PTHR42695:SF5">
    <property type="entry name" value="GLUTAMINE AMIDOTRANSFERASE YLR126C-RELATED"/>
    <property type="match status" value="1"/>
</dbReference>
<dbReference type="InterPro" id="IPR029062">
    <property type="entry name" value="Class_I_gatase-like"/>
</dbReference>
<dbReference type="InterPro" id="IPR017926">
    <property type="entry name" value="GATASE"/>
</dbReference>
<dbReference type="SUPFAM" id="SSF52317">
    <property type="entry name" value="Class I glutamine amidotransferase-like"/>
    <property type="match status" value="1"/>
</dbReference>
<evidence type="ECO:0000313" key="3">
    <source>
        <dbReference type="Proteomes" id="UP001146351"/>
    </source>
</evidence>
<reference evidence="2" key="1">
    <citation type="submission" date="2022-11" db="EMBL/GenBank/DDBJ databases">
        <authorList>
            <person name="Petersen C."/>
        </authorList>
    </citation>
    <scope>NUCLEOTIDE SEQUENCE</scope>
    <source>
        <strain evidence="2">IBT 21917</strain>
    </source>
</reference>
<dbReference type="CDD" id="cd01741">
    <property type="entry name" value="GATase1_1"/>
    <property type="match status" value="1"/>
</dbReference>
<name>A0A9W9HML0_9EURO</name>
<evidence type="ECO:0000259" key="1">
    <source>
        <dbReference type="Pfam" id="PF00117"/>
    </source>
</evidence>
<feature type="domain" description="Glutamine amidotransferase" evidence="1">
    <location>
        <begin position="79"/>
        <end position="196"/>
    </location>
</feature>
<proteinExistence type="predicted"/>
<sequence length="246" mass="27458">MTHPLRIAVLECDTPIAPVVAKLGTYGDIFEGLLTRGTQATNPTTEVEISKWNVVDNPDYPNPHGFDGFLLTGSKHDAFGDDQWITSLTEYVRNVLQSHRKPVVGICFGHQILARALGARVGRGEGWEVSVEKISMTDAGKALFLKEELYLHQMHRDIVFEVPQGCTNLGFSPRCGVQGLYKPGQVLSIQAHPEFNDFVMSKILEMRHAKGVFSEEMYQDGLARSKKEHDGEMFGQRIIEFLLEAA</sequence>